<dbReference type="KEGG" id="sgm:GCM10017557_75120"/>
<keyword evidence="3" id="KW-1185">Reference proteome</keyword>
<evidence type="ECO:0000313" key="2">
    <source>
        <dbReference type="EMBL" id="BCL32653.1"/>
    </source>
</evidence>
<reference evidence="2 3" key="1">
    <citation type="journal article" date="2014" name="Int. J. Syst. Evol. Microbiol.">
        <title>Complete genome sequence of Corynebacterium casei LMG S-19264T (=DSM 44701T), isolated from a smear-ripened cheese.</title>
        <authorList>
            <consortium name="US DOE Joint Genome Institute (JGI-PGF)"/>
            <person name="Walter F."/>
            <person name="Albersmeier A."/>
            <person name="Kalinowski J."/>
            <person name="Ruckert C."/>
        </authorList>
    </citation>
    <scope>NUCLEOTIDE SEQUENCE [LARGE SCALE GENOMIC DNA]</scope>
    <source>
        <strain evidence="2 3">JCM 4677</strain>
    </source>
</reference>
<feature type="region of interest" description="Disordered" evidence="1">
    <location>
        <begin position="1"/>
        <end position="69"/>
    </location>
</feature>
<evidence type="ECO:0000313" key="3">
    <source>
        <dbReference type="Proteomes" id="UP000516444"/>
    </source>
</evidence>
<proteinExistence type="predicted"/>
<accession>A0A7G1PAF3</accession>
<dbReference type="EMBL" id="AP023440">
    <property type="protein sequence ID" value="BCL32653.1"/>
    <property type="molecule type" value="Genomic_DNA"/>
</dbReference>
<protein>
    <submittedName>
        <fullName evidence="2">Uncharacterized protein</fullName>
    </submittedName>
</protein>
<sequence length="119" mass="13345">MTRHGTAQLPDRTIMAPARDGEKGPADTKTTTSVGSARETDTGRTGNMWPTSPSPGRPRTPPYSVRGRPSPRLIDVFDFNARVQRVQRITVIVAIDVLDQTSSTRRDRRTDNRWWNPCV</sequence>
<name>A0A7G1PAF3_9ACTN</name>
<gene>
    <name evidence="2" type="ORF">GCM10017557_75120</name>
</gene>
<organism evidence="2 3">
    <name type="scientific">Streptomyces aurantiacus</name>
    <dbReference type="NCBI Taxonomy" id="47760"/>
    <lineage>
        <taxon>Bacteria</taxon>
        <taxon>Bacillati</taxon>
        <taxon>Actinomycetota</taxon>
        <taxon>Actinomycetes</taxon>
        <taxon>Kitasatosporales</taxon>
        <taxon>Streptomycetaceae</taxon>
        <taxon>Streptomyces</taxon>
        <taxon>Streptomyces aurantiacus group</taxon>
    </lineage>
</organism>
<dbReference type="AlphaFoldDB" id="A0A7G1PAF3"/>
<evidence type="ECO:0000256" key="1">
    <source>
        <dbReference type="SAM" id="MobiDB-lite"/>
    </source>
</evidence>
<feature type="compositionally biased region" description="Pro residues" evidence="1">
    <location>
        <begin position="52"/>
        <end position="61"/>
    </location>
</feature>
<dbReference type="Proteomes" id="UP000516444">
    <property type="component" value="Chromosome"/>
</dbReference>